<evidence type="ECO:0000256" key="1">
    <source>
        <dbReference type="SAM" id="MobiDB-lite"/>
    </source>
</evidence>
<comment type="caution">
    <text evidence="2">The sequence shown here is derived from an EMBL/GenBank/DDBJ whole genome shotgun (WGS) entry which is preliminary data.</text>
</comment>
<dbReference type="AlphaFoldDB" id="A0A7W7QJX8"/>
<reference evidence="2 3" key="1">
    <citation type="submission" date="2020-08" db="EMBL/GenBank/DDBJ databases">
        <title>Genomic Encyclopedia of Type Strains, Phase III (KMG-III): the genomes of soil and plant-associated and newly described type strains.</title>
        <authorList>
            <person name="Whitman W."/>
        </authorList>
    </citation>
    <scope>NUCLEOTIDE SEQUENCE [LARGE SCALE GENOMIC DNA]</scope>
    <source>
        <strain evidence="2 3">CECT 8840</strain>
    </source>
</reference>
<gene>
    <name evidence="2" type="ORF">FHS44_001997</name>
</gene>
<accession>A0A7W7QJX8</accession>
<sequence length="30" mass="3335">MTNRHRVTPAPVFVAPYEMPDPGPGLEKAR</sequence>
<feature type="region of interest" description="Disordered" evidence="1">
    <location>
        <begin position="1"/>
        <end position="30"/>
    </location>
</feature>
<evidence type="ECO:0000313" key="3">
    <source>
        <dbReference type="Proteomes" id="UP000552644"/>
    </source>
</evidence>
<keyword evidence="3" id="KW-1185">Reference proteome</keyword>
<dbReference type="Proteomes" id="UP000552644">
    <property type="component" value="Unassembled WGS sequence"/>
</dbReference>
<protein>
    <submittedName>
        <fullName evidence="2">Uncharacterized protein</fullName>
    </submittedName>
</protein>
<evidence type="ECO:0000313" key="2">
    <source>
        <dbReference type="EMBL" id="MBB4914912.1"/>
    </source>
</evidence>
<proteinExistence type="predicted"/>
<name>A0A7W7QJX8_9ACTN</name>
<dbReference type="EMBL" id="JACHJP010000002">
    <property type="protein sequence ID" value="MBB4914912.1"/>
    <property type="molecule type" value="Genomic_DNA"/>
</dbReference>
<organism evidence="2 3">
    <name type="scientific">Streptosporangium saharense</name>
    <dbReference type="NCBI Taxonomy" id="1706840"/>
    <lineage>
        <taxon>Bacteria</taxon>
        <taxon>Bacillati</taxon>
        <taxon>Actinomycetota</taxon>
        <taxon>Actinomycetes</taxon>
        <taxon>Streptosporangiales</taxon>
        <taxon>Streptosporangiaceae</taxon>
        <taxon>Streptosporangium</taxon>
    </lineage>
</organism>